<comment type="caution">
    <text evidence="5">The sequence shown here is derived from an EMBL/GenBank/DDBJ whole genome shotgun (WGS) entry which is preliminary data.</text>
</comment>
<dbReference type="PROSITE" id="PS50930">
    <property type="entry name" value="HTH_LYTTR"/>
    <property type="match status" value="1"/>
</dbReference>
<dbReference type="PANTHER" id="PTHR48111:SF69">
    <property type="entry name" value="RESPONSE REGULATOR RECEIVER"/>
    <property type="match status" value="1"/>
</dbReference>
<dbReference type="Proteomes" id="UP000309215">
    <property type="component" value="Unassembled WGS sequence"/>
</dbReference>
<dbReference type="RefSeq" id="WP_136933957.1">
    <property type="nucleotide sequence ID" value="NZ_SSMQ01000056.1"/>
</dbReference>
<dbReference type="EMBL" id="SSMQ01000056">
    <property type="protein sequence ID" value="TKC99474.1"/>
    <property type="molecule type" value="Genomic_DNA"/>
</dbReference>
<dbReference type="Gene3D" id="2.40.50.1020">
    <property type="entry name" value="LytTr DNA-binding domain"/>
    <property type="match status" value="1"/>
</dbReference>
<dbReference type="PANTHER" id="PTHR48111">
    <property type="entry name" value="REGULATOR OF RPOS"/>
    <property type="match status" value="1"/>
</dbReference>
<name>A0A4U1IY57_9BACT</name>
<organism evidence="5 6">
    <name type="scientific">Polyangium fumosum</name>
    <dbReference type="NCBI Taxonomy" id="889272"/>
    <lineage>
        <taxon>Bacteria</taxon>
        <taxon>Pseudomonadati</taxon>
        <taxon>Myxococcota</taxon>
        <taxon>Polyangia</taxon>
        <taxon>Polyangiales</taxon>
        <taxon>Polyangiaceae</taxon>
        <taxon>Polyangium</taxon>
    </lineage>
</organism>
<keyword evidence="2" id="KW-0597">Phosphoprotein</keyword>
<feature type="domain" description="Response regulatory" evidence="3">
    <location>
        <begin position="2"/>
        <end position="113"/>
    </location>
</feature>
<protein>
    <submittedName>
        <fullName evidence="5">Response regulator transcription factor</fullName>
    </submittedName>
</protein>
<dbReference type="Gene3D" id="3.40.50.2300">
    <property type="match status" value="1"/>
</dbReference>
<reference evidence="5 6" key="1">
    <citation type="submission" date="2019-04" db="EMBL/GenBank/DDBJ databases">
        <authorList>
            <person name="Li Y."/>
            <person name="Wang J."/>
        </authorList>
    </citation>
    <scope>NUCLEOTIDE SEQUENCE [LARGE SCALE GENOMIC DNA]</scope>
    <source>
        <strain evidence="5 6">DSM 14668</strain>
    </source>
</reference>
<keyword evidence="1" id="KW-0238">DNA-binding</keyword>
<evidence type="ECO:0000313" key="5">
    <source>
        <dbReference type="EMBL" id="TKC99474.1"/>
    </source>
</evidence>
<feature type="modified residue" description="4-aspartylphosphate" evidence="2">
    <location>
        <position position="53"/>
    </location>
</feature>
<accession>A0A4U1IY57</accession>
<proteinExistence type="predicted"/>
<dbReference type="SMART" id="SM00448">
    <property type="entry name" value="REC"/>
    <property type="match status" value="1"/>
</dbReference>
<keyword evidence="6" id="KW-1185">Reference proteome</keyword>
<dbReference type="SMART" id="SM00850">
    <property type="entry name" value="LytTR"/>
    <property type="match status" value="1"/>
</dbReference>
<dbReference type="GO" id="GO:0005829">
    <property type="term" value="C:cytosol"/>
    <property type="evidence" value="ECO:0007669"/>
    <property type="project" value="TreeGrafter"/>
</dbReference>
<evidence type="ECO:0000256" key="1">
    <source>
        <dbReference type="ARBA" id="ARBA00023125"/>
    </source>
</evidence>
<dbReference type="AlphaFoldDB" id="A0A4U1IY57"/>
<evidence type="ECO:0000313" key="6">
    <source>
        <dbReference type="Proteomes" id="UP000309215"/>
    </source>
</evidence>
<evidence type="ECO:0000259" key="3">
    <source>
        <dbReference type="PROSITE" id="PS50110"/>
    </source>
</evidence>
<dbReference type="InterPro" id="IPR001789">
    <property type="entry name" value="Sig_transdc_resp-reg_receiver"/>
</dbReference>
<evidence type="ECO:0000259" key="4">
    <source>
        <dbReference type="PROSITE" id="PS50930"/>
    </source>
</evidence>
<dbReference type="InterPro" id="IPR011006">
    <property type="entry name" value="CheY-like_superfamily"/>
</dbReference>
<dbReference type="GO" id="GO:0000156">
    <property type="term" value="F:phosphorelay response regulator activity"/>
    <property type="evidence" value="ECO:0007669"/>
    <property type="project" value="TreeGrafter"/>
</dbReference>
<sequence length="252" mass="28449">MKILVVDDEEPARRRLIRLLKDIPDTEVVGEAGDGEEALRQIEVRGPELMLLDIRMPGLDGLSLAQRYTDLPPLIFITAYDEYAVQAFEVSAVDYLLKPVRPERLLSAIERARRRLLATQEAAARALSMVTSRGGSSTRIVTVTRGVLRFFDARDVTRFWSSDKYTLFRADQDEHCTEEPLSTLEERLRAHGFLRVHRGELIHIDSVKALRSEEGIYEVELDDGQVARVSRRSLPAVKAALGLNEEPGLRKA</sequence>
<dbReference type="GO" id="GO:0000976">
    <property type="term" value="F:transcription cis-regulatory region binding"/>
    <property type="evidence" value="ECO:0007669"/>
    <property type="project" value="TreeGrafter"/>
</dbReference>
<evidence type="ECO:0000256" key="2">
    <source>
        <dbReference type="PROSITE-ProRule" id="PRU00169"/>
    </source>
</evidence>
<gene>
    <name evidence="5" type="ORF">E8A74_37740</name>
</gene>
<dbReference type="PROSITE" id="PS50110">
    <property type="entry name" value="RESPONSE_REGULATORY"/>
    <property type="match status" value="1"/>
</dbReference>
<dbReference type="Pfam" id="PF00072">
    <property type="entry name" value="Response_reg"/>
    <property type="match status" value="1"/>
</dbReference>
<dbReference type="OrthoDB" id="1490554at2"/>
<dbReference type="GO" id="GO:0006355">
    <property type="term" value="P:regulation of DNA-templated transcription"/>
    <property type="evidence" value="ECO:0007669"/>
    <property type="project" value="TreeGrafter"/>
</dbReference>
<feature type="domain" description="HTH LytTR-type" evidence="4">
    <location>
        <begin position="151"/>
        <end position="243"/>
    </location>
</feature>
<dbReference type="GO" id="GO:0032993">
    <property type="term" value="C:protein-DNA complex"/>
    <property type="evidence" value="ECO:0007669"/>
    <property type="project" value="TreeGrafter"/>
</dbReference>
<dbReference type="InterPro" id="IPR039420">
    <property type="entry name" value="WalR-like"/>
</dbReference>
<dbReference type="InterPro" id="IPR007492">
    <property type="entry name" value="LytTR_DNA-bd_dom"/>
</dbReference>
<dbReference type="SUPFAM" id="SSF52172">
    <property type="entry name" value="CheY-like"/>
    <property type="match status" value="1"/>
</dbReference>
<dbReference type="Pfam" id="PF04397">
    <property type="entry name" value="LytTR"/>
    <property type="match status" value="1"/>
</dbReference>